<comment type="caution">
    <text evidence="2">The sequence shown here is derived from an EMBL/GenBank/DDBJ whole genome shotgun (WGS) entry which is preliminary data.</text>
</comment>
<feature type="signal peptide" evidence="1">
    <location>
        <begin position="1"/>
        <end position="19"/>
    </location>
</feature>
<reference evidence="3" key="2">
    <citation type="journal article" date="2019" name="Mol. Plant Microbe Interact.">
        <title>Genome sequence resources for four phytopathogenic fungi from the Colletotrichum orbiculare species complex.</title>
        <authorList>
            <person name="Gan P."/>
            <person name="Tsushima A."/>
            <person name="Narusaka M."/>
            <person name="Narusaka Y."/>
            <person name="Takano Y."/>
            <person name="Kubo Y."/>
            <person name="Shirasu K."/>
        </authorList>
    </citation>
    <scope>GENOME REANNOTATION</scope>
    <source>
        <strain evidence="3">104-T / ATCC 96160 / CBS 514.97 / LARS 414 / MAFF 240422</strain>
    </source>
</reference>
<protein>
    <submittedName>
        <fullName evidence="2">Uncharacterized protein</fullName>
    </submittedName>
</protein>
<keyword evidence="1" id="KW-0732">Signal</keyword>
<sequence length="90" mass="9508">MQLTTFFVFLTLTIEAAMAAPRAQALPLVLIPKEYQDFNKRNRPTARQLSANGQACGSGGKIGVCDNGNCGTFVAPTGFTLIRGAEAQCG</sequence>
<gene>
    <name evidence="2" type="ORF">Cob_v003412</name>
</gene>
<dbReference type="AlphaFoldDB" id="A0A484G1C7"/>
<feature type="chain" id="PRO_5019852437" evidence="1">
    <location>
        <begin position="20"/>
        <end position="90"/>
    </location>
</feature>
<evidence type="ECO:0000256" key="1">
    <source>
        <dbReference type="SAM" id="SignalP"/>
    </source>
</evidence>
<proteinExistence type="predicted"/>
<dbReference type="Proteomes" id="UP000014480">
    <property type="component" value="Unassembled WGS sequence"/>
</dbReference>
<organism evidence="2 3">
    <name type="scientific">Colletotrichum orbiculare (strain 104-T / ATCC 96160 / CBS 514.97 / LARS 414 / MAFF 240422)</name>
    <name type="common">Cucumber anthracnose fungus</name>
    <name type="synonym">Colletotrichum lagenarium</name>
    <dbReference type="NCBI Taxonomy" id="1213857"/>
    <lineage>
        <taxon>Eukaryota</taxon>
        <taxon>Fungi</taxon>
        <taxon>Dikarya</taxon>
        <taxon>Ascomycota</taxon>
        <taxon>Pezizomycotina</taxon>
        <taxon>Sordariomycetes</taxon>
        <taxon>Hypocreomycetidae</taxon>
        <taxon>Glomerellales</taxon>
        <taxon>Glomerellaceae</taxon>
        <taxon>Colletotrichum</taxon>
        <taxon>Colletotrichum orbiculare species complex</taxon>
    </lineage>
</organism>
<evidence type="ECO:0000313" key="2">
    <source>
        <dbReference type="EMBL" id="TDZ23968.1"/>
    </source>
</evidence>
<dbReference type="OrthoDB" id="4839663at2759"/>
<reference evidence="3" key="1">
    <citation type="journal article" date="2013" name="New Phytol.">
        <title>Comparative genomic and transcriptomic analyses reveal the hemibiotrophic stage shift of Colletotrichum fungi.</title>
        <authorList>
            <person name="Gan P."/>
            <person name="Ikeda K."/>
            <person name="Irieda H."/>
            <person name="Narusaka M."/>
            <person name="O'Connell R.J."/>
            <person name="Narusaka Y."/>
            <person name="Takano Y."/>
            <person name="Kubo Y."/>
            <person name="Shirasu K."/>
        </authorList>
    </citation>
    <scope>NUCLEOTIDE SEQUENCE [LARGE SCALE GENOMIC DNA]</scope>
    <source>
        <strain evidence="3">104-T / ATCC 96160 / CBS 514.97 / LARS 414 / MAFF 240422</strain>
    </source>
</reference>
<name>A0A484G1C7_COLOR</name>
<dbReference type="EMBL" id="AMCV02000005">
    <property type="protein sequence ID" value="TDZ23968.1"/>
    <property type="molecule type" value="Genomic_DNA"/>
</dbReference>
<evidence type="ECO:0000313" key="3">
    <source>
        <dbReference type="Proteomes" id="UP000014480"/>
    </source>
</evidence>
<accession>A0A484G1C7</accession>
<keyword evidence="3" id="KW-1185">Reference proteome</keyword>